<dbReference type="AlphaFoldDB" id="A0A640SMV0"/>
<proteinExistence type="predicted"/>
<protein>
    <submittedName>
        <fullName evidence="1">Uncharacterized protein</fullName>
    </submittedName>
</protein>
<evidence type="ECO:0000313" key="2">
    <source>
        <dbReference type="Proteomes" id="UP000430079"/>
    </source>
</evidence>
<dbReference type="Proteomes" id="UP000430079">
    <property type="component" value="Unassembled WGS sequence"/>
</dbReference>
<gene>
    <name evidence="1" type="ORF">Sgleb_03670</name>
</gene>
<accession>A0A640SMV0</accession>
<reference evidence="1 2" key="1">
    <citation type="submission" date="2019-12" db="EMBL/GenBank/DDBJ databases">
        <title>Whole genome shotgun sequence of Streptomyces hygroscopicus subsp. glebosus NBRC 13786.</title>
        <authorList>
            <person name="Ichikawa N."/>
            <person name="Kimura A."/>
            <person name="Kitahashi Y."/>
            <person name="Komaki H."/>
            <person name="Tamura T."/>
        </authorList>
    </citation>
    <scope>NUCLEOTIDE SEQUENCE [LARGE SCALE GENOMIC DNA]</scope>
    <source>
        <strain evidence="1 2">NBRC 13786</strain>
    </source>
</reference>
<name>A0A640SMV0_9ACTN</name>
<keyword evidence="2" id="KW-1185">Reference proteome</keyword>
<sequence>MCGGPWARLWGVVHDLPPDGAGGEFGQVTGPTLEALRGGVARWARRLRHSDDPPGAQA</sequence>
<organism evidence="1 2">
    <name type="scientific">Streptomyces glebosus</name>
    <dbReference type="NCBI Taxonomy" id="249580"/>
    <lineage>
        <taxon>Bacteria</taxon>
        <taxon>Bacillati</taxon>
        <taxon>Actinomycetota</taxon>
        <taxon>Actinomycetes</taxon>
        <taxon>Kitasatosporales</taxon>
        <taxon>Streptomycetaceae</taxon>
        <taxon>Streptomyces</taxon>
    </lineage>
</organism>
<comment type="caution">
    <text evidence="1">The sequence shown here is derived from an EMBL/GenBank/DDBJ whole genome shotgun (WGS) entry which is preliminary data.</text>
</comment>
<evidence type="ECO:0000313" key="1">
    <source>
        <dbReference type="EMBL" id="GFE12320.1"/>
    </source>
</evidence>
<dbReference type="EMBL" id="BLIO01000001">
    <property type="protein sequence ID" value="GFE12320.1"/>
    <property type="molecule type" value="Genomic_DNA"/>
</dbReference>